<accession>A0ABP9WF67</accession>
<evidence type="ECO:0000313" key="4">
    <source>
        <dbReference type="Proteomes" id="UP001426770"/>
    </source>
</evidence>
<feature type="domain" description="ATP-grasp" evidence="2">
    <location>
        <begin position="131"/>
        <end position="330"/>
    </location>
</feature>
<dbReference type="PROSITE" id="PS50975">
    <property type="entry name" value="ATP_GRASP"/>
    <property type="match status" value="1"/>
</dbReference>
<dbReference type="InterPro" id="IPR005479">
    <property type="entry name" value="CPAse_ATP-bd"/>
</dbReference>
<protein>
    <submittedName>
        <fullName evidence="3">D-aspartate ligase</fullName>
    </submittedName>
</protein>
<dbReference type="Pfam" id="PF02786">
    <property type="entry name" value="CPSase_L_D2"/>
    <property type="match status" value="1"/>
</dbReference>
<gene>
    <name evidence="3" type="ORF">Lsed01_00908</name>
</gene>
<keyword evidence="3" id="KW-0436">Ligase</keyword>
<sequence length="420" mass="46757">MKQVLVVGLGGDIGTYAFQRAAHERFGWRSLVVSPRVTTFGRYSRLATWVIEPEVFTPEVLLARLDAIAADHPDHELLLFTNLDWHVRVLAQHRDHLDPRWLLPFPDLATFDAVSSKVAFAAACERVGVRTPFTVAVGFGGNDAGVAKGDALALVREAALEYPLIGKPSNSADWFTARFPGKQKIHHFTSEAELVEVLDHLEEIGYPSEFLVQEFVPGDETHMRSLTAYRDRAGQVTLVGGGQVLLEEHTPGTLGIPAAILTQVDQEAFDAAARLLDHLDYFGFANFDYKVSSRTGERVFFEANPRIGRNNFYVTAAGVNVAEVAARDLLPGHVDGDAPPRTPPREVLYSVVPYRMLLRYLLDPGLRARVAAAKRAHGVFHPLRYRGDGSLMRRLYVRALDARLVRKYLEHYPHPTESGF</sequence>
<keyword evidence="1" id="KW-0067">ATP-binding</keyword>
<dbReference type="EMBL" id="BAABRR010000004">
    <property type="protein sequence ID" value="GAA5518481.1"/>
    <property type="molecule type" value="Genomic_DNA"/>
</dbReference>
<dbReference type="RefSeq" id="WP_286214524.1">
    <property type="nucleotide sequence ID" value="NZ_AP027736.1"/>
</dbReference>
<comment type="caution">
    <text evidence="3">The sequence shown here is derived from an EMBL/GenBank/DDBJ whole genome shotgun (WGS) entry which is preliminary data.</text>
</comment>
<reference evidence="3 4" key="1">
    <citation type="submission" date="2024-02" db="EMBL/GenBank/DDBJ databases">
        <title>Lysinimicrobium sediminis NBRC 112286.</title>
        <authorList>
            <person name="Ichikawa N."/>
            <person name="Katano-Makiyama Y."/>
            <person name="Hidaka K."/>
        </authorList>
    </citation>
    <scope>NUCLEOTIDE SEQUENCE [LARGE SCALE GENOMIC DNA]</scope>
    <source>
        <strain evidence="3 4">NBRC 112286</strain>
    </source>
</reference>
<name>A0ABP9WF67_9MICO</name>
<dbReference type="GO" id="GO:0016874">
    <property type="term" value="F:ligase activity"/>
    <property type="evidence" value="ECO:0007669"/>
    <property type="project" value="UniProtKB-KW"/>
</dbReference>
<dbReference type="InterPro" id="IPR011761">
    <property type="entry name" value="ATP-grasp"/>
</dbReference>
<dbReference type="Proteomes" id="UP001426770">
    <property type="component" value="Unassembled WGS sequence"/>
</dbReference>
<evidence type="ECO:0000313" key="3">
    <source>
        <dbReference type="EMBL" id="GAA5518481.1"/>
    </source>
</evidence>
<dbReference type="Gene3D" id="3.30.470.20">
    <property type="entry name" value="ATP-grasp fold, B domain"/>
    <property type="match status" value="1"/>
</dbReference>
<organism evidence="3 4">
    <name type="scientific">Demequina sediminis</name>
    <dbReference type="NCBI Taxonomy" id="1930058"/>
    <lineage>
        <taxon>Bacteria</taxon>
        <taxon>Bacillati</taxon>
        <taxon>Actinomycetota</taxon>
        <taxon>Actinomycetes</taxon>
        <taxon>Micrococcales</taxon>
        <taxon>Demequinaceae</taxon>
        <taxon>Demequina</taxon>
    </lineage>
</organism>
<evidence type="ECO:0000256" key="1">
    <source>
        <dbReference type="PROSITE-ProRule" id="PRU00409"/>
    </source>
</evidence>
<dbReference type="SUPFAM" id="SSF56059">
    <property type="entry name" value="Glutathione synthetase ATP-binding domain-like"/>
    <property type="match status" value="1"/>
</dbReference>
<keyword evidence="1" id="KW-0547">Nucleotide-binding</keyword>
<keyword evidence="4" id="KW-1185">Reference proteome</keyword>
<proteinExistence type="predicted"/>
<evidence type="ECO:0000259" key="2">
    <source>
        <dbReference type="PROSITE" id="PS50975"/>
    </source>
</evidence>